<reference evidence="5 6" key="1">
    <citation type="submission" date="2020-09" db="EMBL/GenBank/DDBJ databases">
        <title>Genomic characterization of a novel Parvarchaeota family in acid mine drainage sediments.</title>
        <authorList>
            <person name="Luo Z.-H."/>
        </authorList>
    </citation>
    <scope>NUCLEOTIDE SEQUENCE [LARGE SCALE GENOMIC DNA]</scope>
    <source>
        <strain evidence="5">TL1-5_bins.178</strain>
    </source>
</reference>
<protein>
    <submittedName>
        <fullName evidence="5">Archaeal proteasome endopeptidase complex subunit alpha</fullName>
        <ecNumber evidence="5">3.4.25.1</ecNumber>
    </submittedName>
</protein>
<dbReference type="Proteomes" id="UP000763484">
    <property type="component" value="Unassembled WGS sequence"/>
</dbReference>
<dbReference type="InterPro" id="IPR029055">
    <property type="entry name" value="Ntn_hydrolases_N"/>
</dbReference>
<dbReference type="InterPro" id="IPR023332">
    <property type="entry name" value="Proteasome_alpha-type"/>
</dbReference>
<gene>
    <name evidence="5" type="ORF">IHE50_01575</name>
</gene>
<dbReference type="SMART" id="SM00948">
    <property type="entry name" value="Proteasome_A_N"/>
    <property type="match status" value="1"/>
</dbReference>
<proteinExistence type="inferred from homology"/>
<dbReference type="Pfam" id="PF00227">
    <property type="entry name" value="Proteasome"/>
    <property type="match status" value="1"/>
</dbReference>
<evidence type="ECO:0000256" key="2">
    <source>
        <dbReference type="ARBA" id="ARBA00022942"/>
    </source>
</evidence>
<dbReference type="InterPro" id="IPR016050">
    <property type="entry name" value="Proteasome_bsu_CS"/>
</dbReference>
<dbReference type="Gene3D" id="3.60.20.10">
    <property type="entry name" value="Glutamine Phosphoribosylpyrophosphate, subunit 1, domain 1"/>
    <property type="match status" value="1"/>
</dbReference>
<keyword evidence="5" id="KW-0378">Hydrolase</keyword>
<evidence type="ECO:0000259" key="4">
    <source>
        <dbReference type="SMART" id="SM00948"/>
    </source>
</evidence>
<dbReference type="SUPFAM" id="SSF56235">
    <property type="entry name" value="N-terminal nucleophile aminohydrolases (Ntn hydrolases)"/>
    <property type="match status" value="1"/>
</dbReference>
<feature type="domain" description="Proteasome alpha-type subunits" evidence="4">
    <location>
        <begin position="11"/>
        <end position="33"/>
    </location>
</feature>
<dbReference type="PANTHER" id="PTHR11599">
    <property type="entry name" value="PROTEASOME SUBUNIT ALPHA/BETA"/>
    <property type="match status" value="1"/>
</dbReference>
<dbReference type="PROSITE" id="PS51475">
    <property type="entry name" value="PROTEASOME_ALPHA_2"/>
    <property type="match status" value="1"/>
</dbReference>
<dbReference type="GO" id="GO:0019773">
    <property type="term" value="C:proteasome core complex, alpha-subunit complex"/>
    <property type="evidence" value="ECO:0007669"/>
    <property type="project" value="UniProtKB-UniRule"/>
</dbReference>
<dbReference type="Pfam" id="PF10584">
    <property type="entry name" value="Proteasome_A_N"/>
    <property type="match status" value="1"/>
</dbReference>
<name>A0A8T3UXC4_9ARCH</name>
<dbReference type="InterPro" id="IPR000426">
    <property type="entry name" value="Proteasome_asu_N"/>
</dbReference>
<evidence type="ECO:0000313" key="5">
    <source>
        <dbReference type="EMBL" id="MBE5728087.1"/>
    </source>
</evidence>
<dbReference type="GO" id="GO:0004175">
    <property type="term" value="F:endopeptidase activity"/>
    <property type="evidence" value="ECO:0007669"/>
    <property type="project" value="UniProtKB-ARBA"/>
</dbReference>
<keyword evidence="1" id="KW-0963">Cytoplasm</keyword>
<organism evidence="5 6">
    <name type="scientific">Candidatus Acidifodinimicrobium mancum</name>
    <dbReference type="NCBI Taxonomy" id="2898728"/>
    <lineage>
        <taxon>Archaea</taxon>
        <taxon>Candidatus Parvarchaeota</taxon>
        <taxon>Candidatus Acidifodinimicrobiaceae</taxon>
        <taxon>Candidatus Acidifodinimicrobium</taxon>
    </lineage>
</organism>
<keyword evidence="2 3" id="KW-0647">Proteasome</keyword>
<dbReference type="GO" id="GO:0006511">
    <property type="term" value="P:ubiquitin-dependent protein catabolic process"/>
    <property type="evidence" value="ECO:0007669"/>
    <property type="project" value="InterPro"/>
</dbReference>
<evidence type="ECO:0000256" key="1">
    <source>
        <dbReference type="ARBA" id="ARBA00022490"/>
    </source>
</evidence>
<dbReference type="PROSITE" id="PS00854">
    <property type="entry name" value="PROTEASOME_BETA_1"/>
    <property type="match status" value="1"/>
</dbReference>
<dbReference type="InterPro" id="IPR001353">
    <property type="entry name" value="Proteasome_sua/b"/>
</dbReference>
<comment type="caution">
    <text evidence="5">The sequence shown here is derived from an EMBL/GenBank/DDBJ whole genome shotgun (WGS) entry which is preliminary data.</text>
</comment>
<dbReference type="EMBL" id="JADFAQ010000022">
    <property type="protein sequence ID" value="MBE5728087.1"/>
    <property type="molecule type" value="Genomic_DNA"/>
</dbReference>
<dbReference type="EC" id="3.4.25.1" evidence="5"/>
<dbReference type="InterPro" id="IPR050115">
    <property type="entry name" value="Proteasome_alpha"/>
</dbReference>
<accession>A0A8T3UXC4</accession>
<sequence>MEQLQSDMMGYDRAITLFSPDGRLLQVEYARKTVSQGSAAIGLVGKNCVVLAADKRLPETEKLIVPDSVEKIFKINSYIAAAMSGMIADGRVLIEKSQLEAQQHMITYNEPADILLLIKSISTEMQAFTQYGGARPYGVSILYGGFKADKPVLYMLEPSGIFFQYNAVAIGENSTEINKYLEGNYQLNSDKDTLIKLAIKAFKASGIKLSPSRFDIVVVDKSGFSRMSLKEIESYL</sequence>
<dbReference type="NCBIfam" id="NF003075">
    <property type="entry name" value="PRK03996.1"/>
    <property type="match status" value="1"/>
</dbReference>
<dbReference type="AlphaFoldDB" id="A0A8T3UXC4"/>
<evidence type="ECO:0000313" key="6">
    <source>
        <dbReference type="Proteomes" id="UP000763484"/>
    </source>
</evidence>
<comment type="similarity">
    <text evidence="3">Belongs to the peptidase T1A family.</text>
</comment>
<dbReference type="CDD" id="cd01911">
    <property type="entry name" value="proteasome_alpha"/>
    <property type="match status" value="1"/>
</dbReference>
<evidence type="ECO:0000256" key="3">
    <source>
        <dbReference type="PROSITE-ProRule" id="PRU00808"/>
    </source>
</evidence>